<dbReference type="NCBIfam" id="TIGR03788">
    <property type="entry name" value="marine_srt_targ"/>
    <property type="match status" value="1"/>
</dbReference>
<dbReference type="Pfam" id="PF13768">
    <property type="entry name" value="VWA_3"/>
    <property type="match status" value="1"/>
</dbReference>
<keyword evidence="1" id="KW-0472">Membrane</keyword>
<accession>A0A8J7SHU5</accession>
<dbReference type="InterPro" id="IPR002035">
    <property type="entry name" value="VWF_A"/>
</dbReference>
<dbReference type="SMART" id="SM00609">
    <property type="entry name" value="VIT"/>
    <property type="match status" value="1"/>
</dbReference>
<dbReference type="PROSITE" id="PS50234">
    <property type="entry name" value="VWFA"/>
    <property type="match status" value="1"/>
</dbReference>
<feature type="transmembrane region" description="Helical" evidence="1">
    <location>
        <begin position="695"/>
        <end position="712"/>
    </location>
</feature>
<evidence type="ECO:0000256" key="1">
    <source>
        <dbReference type="SAM" id="Phobius"/>
    </source>
</evidence>
<keyword evidence="5" id="KW-1185">Reference proteome</keyword>
<dbReference type="InterPro" id="IPR022440">
    <property type="entry name" value="CHP03788"/>
</dbReference>
<reference evidence="4" key="1">
    <citation type="submission" date="2021-04" db="EMBL/GenBank/DDBJ databases">
        <authorList>
            <person name="Zhang D.-C."/>
        </authorList>
    </citation>
    <scope>NUCLEOTIDE SEQUENCE</scope>
    <source>
        <strain evidence="4">CGMCC 1.15697</strain>
    </source>
</reference>
<name>A0A8J7SHU5_9PROT</name>
<dbReference type="Gene3D" id="3.40.50.410">
    <property type="entry name" value="von Willebrand factor, type A domain"/>
    <property type="match status" value="1"/>
</dbReference>
<dbReference type="SUPFAM" id="SSF53300">
    <property type="entry name" value="vWA-like"/>
    <property type="match status" value="1"/>
</dbReference>
<dbReference type="SMART" id="SM00327">
    <property type="entry name" value="VWA"/>
    <property type="match status" value="1"/>
</dbReference>
<gene>
    <name evidence="4" type="ORF">KAJ83_06535</name>
</gene>
<dbReference type="EMBL" id="JAGMWN010000002">
    <property type="protein sequence ID" value="MBP5856658.1"/>
    <property type="molecule type" value="Genomic_DNA"/>
</dbReference>
<dbReference type="RefSeq" id="WP_210681221.1">
    <property type="nucleotide sequence ID" value="NZ_JAGMWN010000002.1"/>
</dbReference>
<feature type="domain" description="VWFA" evidence="2">
    <location>
        <begin position="355"/>
        <end position="525"/>
    </location>
</feature>
<sequence length="722" mass="77274">MTVRNIQSARSLARLSLAAFLMSAALVMWMVAFVQAAASQEHLAEAGPRVEGGSSQSDSTLLLGNGSGEAVGARLVSARMATDVMGPLAETRLRQVFMNEGAASDEAVYLFPLPADAALHAMTIHVGDRVIEGVVRERESARQIYETAKREGANAGLVEQQRPNLFTTRFANVPAGATVTVELAFQQTAKRVGDGFELVLPQVVTRRYMPDLDVAVSAPEEELWRRFADYVSGAEAIDISQNAGVGSETMRTGGHALDMLVRLRPGAALAEVDSPSHDIKVDRTAEARDGGSYILRFADGPVTAARDVVLRWRARAGDAPAAQVFVEKRADGIYLMGQILPPSADSLIGAEAPRDVTFVLDTSGSMHGESIAQAVGALARAVEGLHTRDRFDIIRFSDKFSRLFGEPRPATDDNRRHARNLLAHLEAEGGTEMRPALNAALSDPALPGMLRQIVFLTDGAVGNEVELFADVARSLDQARLFTIGLGPAPNDWFLRKAAAFGRGATLRIDDASEAGARMADFYNRIGRPAWTELSLMTVGDPGAVIRYPSRLPDLYQGEPVNFAIKLERMPRALMVTGARGSQPFSITLPAEDFRSAEGVARHWGRERIAALMDRLPLGANEAAVREAVLQTALAHGLASRWTSFVAVERLHDPARPGVEDTGADPVDGDTRSAMRQASLSIGGPATGLGDLTGPVAQGVGLILIGLVLLLALRPRRKAGEAA</sequence>
<evidence type="ECO:0000313" key="5">
    <source>
        <dbReference type="Proteomes" id="UP000672602"/>
    </source>
</evidence>
<keyword evidence="1" id="KW-1133">Transmembrane helix</keyword>
<dbReference type="PANTHER" id="PTHR45737:SF6">
    <property type="entry name" value="VON WILLEBRAND FACTOR A DOMAIN-CONTAINING PROTEIN 5A"/>
    <property type="match status" value="1"/>
</dbReference>
<dbReference type="Pfam" id="PF08487">
    <property type="entry name" value="VIT"/>
    <property type="match status" value="1"/>
</dbReference>
<dbReference type="Proteomes" id="UP000672602">
    <property type="component" value="Unassembled WGS sequence"/>
</dbReference>
<proteinExistence type="predicted"/>
<feature type="domain" description="VIT" evidence="3">
    <location>
        <begin position="59"/>
        <end position="187"/>
    </location>
</feature>
<organism evidence="4 5">
    <name type="scientific">Marivibrio halodurans</name>
    <dbReference type="NCBI Taxonomy" id="2039722"/>
    <lineage>
        <taxon>Bacteria</taxon>
        <taxon>Pseudomonadati</taxon>
        <taxon>Pseudomonadota</taxon>
        <taxon>Alphaproteobacteria</taxon>
        <taxon>Rhodospirillales</taxon>
        <taxon>Rhodospirillaceae</taxon>
        <taxon>Marivibrio</taxon>
    </lineage>
</organism>
<protein>
    <submittedName>
        <fullName evidence="4">Marine proteobacterial sortase target protein</fullName>
    </submittedName>
</protein>
<comment type="caution">
    <text evidence="4">The sequence shown here is derived from an EMBL/GenBank/DDBJ whole genome shotgun (WGS) entry which is preliminary data.</text>
</comment>
<dbReference type="AlphaFoldDB" id="A0A8J7SHU5"/>
<keyword evidence="1" id="KW-0812">Transmembrane</keyword>
<dbReference type="PANTHER" id="PTHR45737">
    <property type="entry name" value="VON WILLEBRAND FACTOR A DOMAIN-CONTAINING PROTEIN 5A"/>
    <property type="match status" value="1"/>
</dbReference>
<evidence type="ECO:0000259" key="3">
    <source>
        <dbReference type="PROSITE" id="PS51468"/>
    </source>
</evidence>
<dbReference type="InterPro" id="IPR013694">
    <property type="entry name" value="VIT"/>
</dbReference>
<dbReference type="InterPro" id="IPR036465">
    <property type="entry name" value="vWFA_dom_sf"/>
</dbReference>
<dbReference type="PROSITE" id="PS51468">
    <property type="entry name" value="VIT"/>
    <property type="match status" value="1"/>
</dbReference>
<evidence type="ECO:0000313" key="4">
    <source>
        <dbReference type="EMBL" id="MBP5856658.1"/>
    </source>
</evidence>
<evidence type="ECO:0000259" key="2">
    <source>
        <dbReference type="PROSITE" id="PS50234"/>
    </source>
</evidence>